<name>A0A0L8GLK9_OCTBM</name>
<sequence length="149" mass="17646">MCMNENCSESRKRKKKNWEENDFYDSDEDTFLDRTGTIEKKREQRMKKAGKLDDKAETYDSLSEKHTEILQEMQEIEEKLEKARADAEAAESNEDLDALDAYMNSIKSGMMDTKTRLKLKRRLLELRPQEQRLRKLMNIAKPVSFECLK</sequence>
<dbReference type="OrthoDB" id="433755at2759"/>
<gene>
    <name evidence="2" type="ORF">OCBIM_22031761mg</name>
</gene>
<accession>A0A0L8GLK9</accession>
<evidence type="ECO:0000313" key="2">
    <source>
        <dbReference type="EMBL" id="KOF77719.1"/>
    </source>
</evidence>
<dbReference type="AlphaFoldDB" id="A0A0L8GLK9"/>
<proteinExistence type="predicted"/>
<dbReference type="EMBL" id="KQ421338">
    <property type="protein sequence ID" value="KOF77719.1"/>
    <property type="molecule type" value="Genomic_DNA"/>
</dbReference>
<reference evidence="2" key="1">
    <citation type="submission" date="2015-07" db="EMBL/GenBank/DDBJ databases">
        <title>MeaNS - Measles Nucleotide Surveillance Program.</title>
        <authorList>
            <person name="Tran T."/>
            <person name="Druce J."/>
        </authorList>
    </citation>
    <scope>NUCLEOTIDE SEQUENCE</scope>
    <source>
        <strain evidence="2">UCB-OBI-ISO-001</strain>
        <tissue evidence="2">Gonad</tissue>
    </source>
</reference>
<evidence type="ECO:0000256" key="1">
    <source>
        <dbReference type="SAM" id="Coils"/>
    </source>
</evidence>
<protein>
    <submittedName>
        <fullName evidence="2">Uncharacterized protein</fullName>
    </submittedName>
</protein>
<organism evidence="2">
    <name type="scientific">Octopus bimaculoides</name>
    <name type="common">California two-spotted octopus</name>
    <dbReference type="NCBI Taxonomy" id="37653"/>
    <lineage>
        <taxon>Eukaryota</taxon>
        <taxon>Metazoa</taxon>
        <taxon>Spiralia</taxon>
        <taxon>Lophotrochozoa</taxon>
        <taxon>Mollusca</taxon>
        <taxon>Cephalopoda</taxon>
        <taxon>Coleoidea</taxon>
        <taxon>Octopodiformes</taxon>
        <taxon>Octopoda</taxon>
        <taxon>Incirrata</taxon>
        <taxon>Octopodidae</taxon>
        <taxon>Octopus</taxon>
    </lineage>
</organism>
<feature type="coiled-coil region" evidence="1">
    <location>
        <begin position="59"/>
        <end position="93"/>
    </location>
</feature>
<keyword evidence="1" id="KW-0175">Coiled coil</keyword>